<sequence length="875" mass="90800">MANLSTHTAYLWSDIFTANGGNVDVDTTGASTFGIHIVDTGATSTSLDPDQATDDQTASIFSGGAYTSSNQNTFLFATFPYDGGTKTGYLLSINGTLYAILEEGSPATFSVPNTDFNTSPSAVSYDVLPSGDETVPASGGPDLGNPDVINAHEGDDSIDGRGGADTIDGGTGEDTIFGGSGADVITGGDDNDSVSGGLNGDTISGDAGNDTLLGGNGNDSISGGIGNDSILGEGNDDTIDGGTGDDTIFGDSAVIIDPDGDVELFGFDRTDVDTTGSSAPGGVGNEQVGDYIIYNSVARTAEGIVVDARLIYVSNTDTDSGTNEIGVDLNNDDTISDPGGPLDGQLDPNLVLINTDEDAAGNAASGLVRFQNNAVQVVIRVEFYEAGTFNHATLTGNVVTLNGTFSFQDLDRTSGTNFEEVRVNTTEFDSYEVTDPADPVGTGLQVTDGGSFFTFAGSQNNTSQDDPDAQVNLGFTNQDDFTVTLRSRVTESGYTFDTQNFSVPTDTVILNGDGADSIDGGDGSDQIYGGAANDTIDGGNDADTIFGDGGDDQLSGGDGADSIEGSTGADTITGGLDGSQDTLGGGNDNDVIRWTANEIIDGGFGNDTFSFLEDTIPGTGNVTITGGEDDDGNDIDVLDFTGSGAGIGGVVYYTDAGLTTLSPGNAPTENGIYTTEDGTVVRFREIESVICFARGTLISTPIGPRPIESLEKGDLIITRDHGLQPIRWIGKRLMPAIGRFAPIRFEPGVLGNTTALEVSPQHRMLVHNSDYRLLHGTNEVLAAAAHLVNGTTVKRRETGMIEYYHILCDQHELVFANGVPSESFHPGEMGLRSINDAARHELFSIFPELAVFGANSYGPSARETLKRFEVAALAG</sequence>
<organism evidence="5 6">
    <name type="scientific">Pontivivens insulae</name>
    <dbReference type="NCBI Taxonomy" id="1639689"/>
    <lineage>
        <taxon>Bacteria</taxon>
        <taxon>Pseudomonadati</taxon>
        <taxon>Pseudomonadota</taxon>
        <taxon>Alphaproteobacteria</taxon>
        <taxon>Rhodobacterales</taxon>
        <taxon>Paracoccaceae</taxon>
        <taxon>Pontivivens</taxon>
    </lineage>
</organism>
<gene>
    <name evidence="5" type="primary">ltxA_4</name>
    <name evidence="5" type="ORF">POI8812_01145</name>
</gene>
<feature type="region of interest" description="Disordered" evidence="3">
    <location>
        <begin position="517"/>
        <end position="586"/>
    </location>
</feature>
<feature type="region of interest" description="Disordered" evidence="3">
    <location>
        <begin position="122"/>
        <end position="202"/>
    </location>
</feature>
<dbReference type="OrthoDB" id="6305173at2"/>
<dbReference type="PRINTS" id="PR00313">
    <property type="entry name" value="CABNDNGRPT"/>
</dbReference>
<evidence type="ECO:0000259" key="4">
    <source>
        <dbReference type="Pfam" id="PF13403"/>
    </source>
</evidence>
<accession>A0A2R8A9D1</accession>
<dbReference type="Pfam" id="PF00353">
    <property type="entry name" value="HemolysinCabind"/>
    <property type="match status" value="5"/>
</dbReference>
<dbReference type="Gene3D" id="2.170.16.10">
    <property type="entry name" value="Hedgehog/Intein (Hint) domain"/>
    <property type="match status" value="1"/>
</dbReference>
<dbReference type="Proteomes" id="UP000244932">
    <property type="component" value="Unassembled WGS sequence"/>
</dbReference>
<proteinExistence type="predicted"/>
<dbReference type="InterPro" id="IPR001343">
    <property type="entry name" value="Hemolysn_Ca-bd"/>
</dbReference>
<dbReference type="InterPro" id="IPR050557">
    <property type="entry name" value="RTX_toxin/Mannuronan_C5-epim"/>
</dbReference>
<keyword evidence="6" id="KW-1185">Reference proteome</keyword>
<dbReference type="PROSITE" id="PS00330">
    <property type="entry name" value="HEMOLYSIN_CALCIUM"/>
    <property type="match status" value="5"/>
</dbReference>
<dbReference type="InterPro" id="IPR036844">
    <property type="entry name" value="Hint_dom_sf"/>
</dbReference>
<evidence type="ECO:0000313" key="6">
    <source>
        <dbReference type="Proteomes" id="UP000244932"/>
    </source>
</evidence>
<dbReference type="GO" id="GO:0005509">
    <property type="term" value="F:calcium ion binding"/>
    <property type="evidence" value="ECO:0007669"/>
    <property type="project" value="InterPro"/>
</dbReference>
<dbReference type="InterPro" id="IPR011049">
    <property type="entry name" value="Serralysin-like_metalloprot_C"/>
</dbReference>
<dbReference type="Gene3D" id="2.150.10.10">
    <property type="entry name" value="Serralysin-like metalloprotease, C-terminal"/>
    <property type="match status" value="3"/>
</dbReference>
<dbReference type="InterPro" id="IPR018511">
    <property type="entry name" value="Hemolysin-typ_Ca-bd_CS"/>
</dbReference>
<dbReference type="RefSeq" id="WP_108781597.1">
    <property type="nucleotide sequence ID" value="NZ_OMKW01000002.1"/>
</dbReference>
<dbReference type="EMBL" id="OMKW01000002">
    <property type="protein sequence ID" value="SPF28842.1"/>
    <property type="molecule type" value="Genomic_DNA"/>
</dbReference>
<dbReference type="GO" id="GO:0005576">
    <property type="term" value="C:extracellular region"/>
    <property type="evidence" value="ECO:0007669"/>
    <property type="project" value="UniProtKB-SubCell"/>
</dbReference>
<feature type="domain" description="Hedgehog/Intein (Hint)" evidence="4">
    <location>
        <begin position="690"/>
        <end position="827"/>
    </location>
</feature>
<comment type="subcellular location">
    <subcellularLocation>
        <location evidence="1">Secreted</location>
    </subcellularLocation>
</comment>
<dbReference type="PANTHER" id="PTHR38340">
    <property type="entry name" value="S-LAYER PROTEIN"/>
    <property type="match status" value="1"/>
</dbReference>
<dbReference type="Pfam" id="PF13403">
    <property type="entry name" value="Hint_2"/>
    <property type="match status" value="1"/>
</dbReference>
<evidence type="ECO:0000256" key="1">
    <source>
        <dbReference type="ARBA" id="ARBA00004613"/>
    </source>
</evidence>
<dbReference type="InterPro" id="IPR028992">
    <property type="entry name" value="Hedgehog/Intein_dom"/>
</dbReference>
<feature type="compositionally biased region" description="Basic and acidic residues" evidence="3">
    <location>
        <begin position="150"/>
        <end position="159"/>
    </location>
</feature>
<keyword evidence="2" id="KW-0964">Secreted</keyword>
<name>A0A2R8A9D1_9RHOB</name>
<reference evidence="5 6" key="1">
    <citation type="submission" date="2018-03" db="EMBL/GenBank/DDBJ databases">
        <authorList>
            <person name="Keele B.F."/>
        </authorList>
    </citation>
    <scope>NUCLEOTIDE SEQUENCE [LARGE SCALE GENOMIC DNA]</scope>
    <source>
        <strain evidence="5 6">CeCT 8812</strain>
    </source>
</reference>
<dbReference type="SUPFAM" id="SSF51294">
    <property type="entry name" value="Hedgehog/intein (Hint) domain"/>
    <property type="match status" value="1"/>
</dbReference>
<dbReference type="AlphaFoldDB" id="A0A2R8A9D1"/>
<protein>
    <submittedName>
        <fullName evidence="5">Leukotoxin</fullName>
    </submittedName>
</protein>
<evidence type="ECO:0000313" key="5">
    <source>
        <dbReference type="EMBL" id="SPF28842.1"/>
    </source>
</evidence>
<evidence type="ECO:0000256" key="2">
    <source>
        <dbReference type="ARBA" id="ARBA00022525"/>
    </source>
</evidence>
<evidence type="ECO:0000256" key="3">
    <source>
        <dbReference type="SAM" id="MobiDB-lite"/>
    </source>
</evidence>
<dbReference type="PANTHER" id="PTHR38340:SF1">
    <property type="entry name" value="S-LAYER PROTEIN"/>
    <property type="match status" value="1"/>
</dbReference>
<feature type="compositionally biased region" description="Low complexity" evidence="3">
    <location>
        <begin position="517"/>
        <end position="531"/>
    </location>
</feature>
<dbReference type="SUPFAM" id="SSF51120">
    <property type="entry name" value="beta-Roll"/>
    <property type="match status" value="2"/>
</dbReference>